<dbReference type="STRING" id="471514.AN477_14105"/>
<name>A0A0P9CJ87_9BACL</name>
<sequence>MIKDEFTYTDPTGTEIFVYAWSPDSPEDIQGVVQISHGMAETAARYERFARVLNDAGYIVYANDHRGHGKSAKSLDDVGYIGDDGFNWMVKNMAELNEIVRERHPDLPVFLFGHSMGSFLAQQYIALYGDSLKGAILSGSGGNPGAVINLGIYLAKRELKRNGDRFRSVTLSKMTFGPYNKGFSPARTDFDWLSRDTAEVDAYINDPYCGGIFTANFYYHFYKGLRDTFKNRMAERVPKKLPIYIFSGDKDPVGKNGKGVEQLLQIYQRAGINDVTLKLYPNGRHEMLNETNRDEVMADVVTWIDKRV</sequence>
<dbReference type="Pfam" id="PF12146">
    <property type="entry name" value="Hydrolase_4"/>
    <property type="match status" value="1"/>
</dbReference>
<gene>
    <name evidence="2" type="ORF">AN477_14105</name>
</gene>
<feature type="domain" description="Serine aminopeptidase S33" evidence="1">
    <location>
        <begin position="29"/>
        <end position="292"/>
    </location>
</feature>
<proteinExistence type="predicted"/>
<dbReference type="SUPFAM" id="SSF53474">
    <property type="entry name" value="alpha/beta-Hydrolases"/>
    <property type="match status" value="1"/>
</dbReference>
<evidence type="ECO:0000313" key="3">
    <source>
        <dbReference type="Proteomes" id="UP000050482"/>
    </source>
</evidence>
<organism evidence="2 3">
    <name type="scientific">Alicyclobacillus ferrooxydans</name>
    <dbReference type="NCBI Taxonomy" id="471514"/>
    <lineage>
        <taxon>Bacteria</taxon>
        <taxon>Bacillati</taxon>
        <taxon>Bacillota</taxon>
        <taxon>Bacilli</taxon>
        <taxon>Bacillales</taxon>
        <taxon>Alicyclobacillaceae</taxon>
        <taxon>Alicyclobacillus</taxon>
    </lineage>
</organism>
<dbReference type="PANTHER" id="PTHR11614">
    <property type="entry name" value="PHOSPHOLIPASE-RELATED"/>
    <property type="match status" value="1"/>
</dbReference>
<keyword evidence="3" id="KW-1185">Reference proteome</keyword>
<dbReference type="Proteomes" id="UP000050482">
    <property type="component" value="Unassembled WGS sequence"/>
</dbReference>
<dbReference type="InterPro" id="IPR022742">
    <property type="entry name" value="Hydrolase_4"/>
</dbReference>
<protein>
    <submittedName>
        <fullName evidence="2">Alpha/beta hydrolase</fullName>
    </submittedName>
</protein>
<dbReference type="GO" id="GO:0016787">
    <property type="term" value="F:hydrolase activity"/>
    <property type="evidence" value="ECO:0007669"/>
    <property type="project" value="UniProtKB-KW"/>
</dbReference>
<evidence type="ECO:0000313" key="2">
    <source>
        <dbReference type="EMBL" id="KPV43072.1"/>
    </source>
</evidence>
<keyword evidence="2" id="KW-0378">Hydrolase</keyword>
<reference evidence="2 3" key="1">
    <citation type="submission" date="2015-09" db="EMBL/GenBank/DDBJ databases">
        <title>Draft genome sequence of Alicyclobacillus ferrooxydans DSM 22381.</title>
        <authorList>
            <person name="Hemp J."/>
        </authorList>
    </citation>
    <scope>NUCLEOTIDE SEQUENCE [LARGE SCALE GENOMIC DNA]</scope>
    <source>
        <strain evidence="2 3">TC-34</strain>
    </source>
</reference>
<dbReference type="EMBL" id="LJCO01000058">
    <property type="protein sequence ID" value="KPV43072.1"/>
    <property type="molecule type" value="Genomic_DNA"/>
</dbReference>
<comment type="caution">
    <text evidence="2">The sequence shown here is derived from an EMBL/GenBank/DDBJ whole genome shotgun (WGS) entry which is preliminary data.</text>
</comment>
<dbReference type="PATRIC" id="fig|471514.4.peg.2186"/>
<dbReference type="Gene3D" id="3.40.50.1820">
    <property type="entry name" value="alpha/beta hydrolase"/>
    <property type="match status" value="1"/>
</dbReference>
<dbReference type="InterPro" id="IPR051044">
    <property type="entry name" value="MAG_DAG_Lipase"/>
</dbReference>
<dbReference type="AlphaFoldDB" id="A0A0P9CJ87"/>
<accession>A0A0P9CJ87</accession>
<evidence type="ECO:0000259" key="1">
    <source>
        <dbReference type="Pfam" id="PF12146"/>
    </source>
</evidence>
<dbReference type="OrthoDB" id="9806902at2"/>
<dbReference type="InterPro" id="IPR029058">
    <property type="entry name" value="AB_hydrolase_fold"/>
</dbReference>
<dbReference type="RefSeq" id="WP_054969808.1">
    <property type="nucleotide sequence ID" value="NZ_LJCO01000058.1"/>
</dbReference>